<dbReference type="Proteomes" id="UP000002640">
    <property type="component" value="Unassembled WGS sequence"/>
</dbReference>
<dbReference type="EMBL" id="JH159153">
    <property type="protein sequence ID" value="EGZ21875.1"/>
    <property type="molecule type" value="Genomic_DNA"/>
</dbReference>
<evidence type="ECO:0000256" key="1">
    <source>
        <dbReference type="SAM" id="MobiDB-lite"/>
    </source>
</evidence>
<evidence type="ECO:0000313" key="2">
    <source>
        <dbReference type="EMBL" id="EGZ21875.1"/>
    </source>
</evidence>
<feature type="region of interest" description="Disordered" evidence="1">
    <location>
        <begin position="350"/>
        <end position="385"/>
    </location>
</feature>
<dbReference type="KEGG" id="psoj:PHYSODRAFT_285667"/>
<proteinExistence type="predicted"/>
<evidence type="ECO:0000313" key="3">
    <source>
        <dbReference type="Proteomes" id="UP000002640"/>
    </source>
</evidence>
<reference evidence="2 3" key="1">
    <citation type="journal article" date="2006" name="Science">
        <title>Phytophthora genome sequences uncover evolutionary origins and mechanisms of pathogenesis.</title>
        <authorList>
            <person name="Tyler B.M."/>
            <person name="Tripathy S."/>
            <person name="Zhang X."/>
            <person name="Dehal P."/>
            <person name="Jiang R.H."/>
            <person name="Aerts A."/>
            <person name="Arredondo F.D."/>
            <person name="Baxter L."/>
            <person name="Bensasson D."/>
            <person name="Beynon J.L."/>
            <person name="Chapman J."/>
            <person name="Damasceno C.M."/>
            <person name="Dorrance A.E."/>
            <person name="Dou D."/>
            <person name="Dickerman A.W."/>
            <person name="Dubchak I.L."/>
            <person name="Garbelotto M."/>
            <person name="Gijzen M."/>
            <person name="Gordon S.G."/>
            <person name="Govers F."/>
            <person name="Grunwald N.J."/>
            <person name="Huang W."/>
            <person name="Ivors K.L."/>
            <person name="Jones R.W."/>
            <person name="Kamoun S."/>
            <person name="Krampis K."/>
            <person name="Lamour K.H."/>
            <person name="Lee M.K."/>
            <person name="McDonald W.H."/>
            <person name="Medina M."/>
            <person name="Meijer H.J."/>
            <person name="Nordberg E.K."/>
            <person name="Maclean D.J."/>
            <person name="Ospina-Giraldo M.D."/>
            <person name="Morris P.F."/>
            <person name="Phuntumart V."/>
            <person name="Putnam N.H."/>
            <person name="Rash S."/>
            <person name="Rose J.K."/>
            <person name="Sakihama Y."/>
            <person name="Salamov A.A."/>
            <person name="Savidor A."/>
            <person name="Scheuring C.F."/>
            <person name="Smith B.M."/>
            <person name="Sobral B.W."/>
            <person name="Terry A."/>
            <person name="Torto-Alalibo T.A."/>
            <person name="Win J."/>
            <person name="Xu Z."/>
            <person name="Zhang H."/>
            <person name="Grigoriev I.V."/>
            <person name="Rokhsar D.S."/>
            <person name="Boore J.L."/>
        </authorList>
    </citation>
    <scope>NUCLEOTIDE SEQUENCE [LARGE SCALE GENOMIC DNA]</scope>
    <source>
        <strain evidence="2 3">P6497</strain>
    </source>
</reference>
<dbReference type="GeneID" id="20640102"/>
<dbReference type="AlphaFoldDB" id="G4Z8F5"/>
<sequence>MSQGATGPIASTYYGGMPSHVKNAVRIIQPFHSDHATVDKAKLFWDSFARATTGLEEQLRISAFRECLKGKPAEEWWMYSKIDSFETLRIRFHNQFICLSPLQLIERLKTTKRSHGMSAEVWGDLVKSLCDEAQCFDPTMKYQYFLSELRNREWKAALSSAMASTIQQAVLILLQRGMHIPVEDDADFADEKSSENKSEDSAVKEMMEMLRQNQSLIMQQQAELARAPRSQLRRGRVRDPTCRAASDAERSAYAAYCALLRGSVRDPTCTRKMGVPCVAAATCSDAAGSTVAGNDSPAGTASSKDMLPRSARPRLETKATMVVGKDSPVVKVAVEACVRTSGVVRPTTMRLTARRSSRSSKWRRRRKLPPPLRERSLLSNEGGMREERRVSLLPLARGPTPGGVPRVRLPC</sequence>
<dbReference type="InParanoid" id="G4Z8F5"/>
<organism evidence="2 3">
    <name type="scientific">Phytophthora sojae (strain P6497)</name>
    <name type="common">Soybean stem and root rot agent</name>
    <name type="synonym">Phytophthora megasperma f. sp. glycines</name>
    <dbReference type="NCBI Taxonomy" id="1094619"/>
    <lineage>
        <taxon>Eukaryota</taxon>
        <taxon>Sar</taxon>
        <taxon>Stramenopiles</taxon>
        <taxon>Oomycota</taxon>
        <taxon>Peronosporomycetes</taxon>
        <taxon>Peronosporales</taxon>
        <taxon>Peronosporaceae</taxon>
        <taxon>Phytophthora</taxon>
    </lineage>
</organism>
<name>G4Z8F5_PHYSP</name>
<protein>
    <recommendedName>
        <fullName evidence="4">Retrotransposon gag domain-containing protein</fullName>
    </recommendedName>
</protein>
<feature type="compositionally biased region" description="Polar residues" evidence="1">
    <location>
        <begin position="291"/>
        <end position="303"/>
    </location>
</feature>
<feature type="region of interest" description="Disordered" evidence="1">
    <location>
        <begin position="288"/>
        <end position="312"/>
    </location>
</feature>
<feature type="compositionally biased region" description="Basic residues" evidence="1">
    <location>
        <begin position="352"/>
        <end position="368"/>
    </location>
</feature>
<evidence type="ECO:0008006" key="4">
    <source>
        <dbReference type="Google" id="ProtNLM"/>
    </source>
</evidence>
<dbReference type="RefSeq" id="XP_009524592.1">
    <property type="nucleotide sequence ID" value="XM_009526297.1"/>
</dbReference>
<keyword evidence="3" id="KW-1185">Reference proteome</keyword>
<gene>
    <name evidence="2" type="ORF">PHYSODRAFT_285667</name>
</gene>
<accession>G4Z8F5</accession>